<comment type="subcellular location">
    <subcellularLocation>
        <location evidence="1">Membrane</location>
        <topology evidence="1">Multi-pass membrane protein</topology>
    </subcellularLocation>
</comment>
<keyword evidence="2" id="KW-0813">Transport</keyword>
<evidence type="ECO:0000256" key="2">
    <source>
        <dbReference type="ARBA" id="ARBA00022448"/>
    </source>
</evidence>
<dbReference type="RefSeq" id="XP_059606589.1">
    <property type="nucleotide sequence ID" value="XM_059745751.1"/>
</dbReference>
<dbReference type="Pfam" id="PF07690">
    <property type="entry name" value="MFS_1"/>
    <property type="match status" value="1"/>
</dbReference>
<feature type="transmembrane region" description="Helical" evidence="7">
    <location>
        <begin position="363"/>
        <end position="383"/>
    </location>
</feature>
<name>A0AAJ8E4I7_ASPNG</name>
<feature type="transmembrane region" description="Helical" evidence="7">
    <location>
        <begin position="306"/>
        <end position="326"/>
    </location>
</feature>
<organism evidence="9">
    <name type="scientific">Aspergillus niger</name>
    <dbReference type="NCBI Taxonomy" id="5061"/>
    <lineage>
        <taxon>Eukaryota</taxon>
        <taxon>Fungi</taxon>
        <taxon>Dikarya</taxon>
        <taxon>Ascomycota</taxon>
        <taxon>Pezizomycotina</taxon>
        <taxon>Eurotiomycetes</taxon>
        <taxon>Eurotiomycetidae</taxon>
        <taxon>Eurotiales</taxon>
        <taxon>Aspergillaceae</taxon>
        <taxon>Aspergillus</taxon>
        <taxon>Aspergillus subgen. Circumdati</taxon>
    </lineage>
</organism>
<feature type="transmembrane region" description="Helical" evidence="7">
    <location>
        <begin position="273"/>
        <end position="294"/>
    </location>
</feature>
<dbReference type="PROSITE" id="PS50850">
    <property type="entry name" value="MFS"/>
    <property type="match status" value="1"/>
</dbReference>
<proteinExistence type="predicted"/>
<evidence type="ECO:0000313" key="9">
    <source>
        <dbReference type="RefSeq" id="XP_059606589.1"/>
    </source>
</evidence>
<feature type="compositionally biased region" description="Low complexity" evidence="6">
    <location>
        <begin position="202"/>
        <end position="214"/>
    </location>
</feature>
<sequence>MIDHVGVPKSEIAKWVGITTAVTSLSQALMAVTWGTLSDTLGRKPIILVGLTCTMVFSLLFGFSSSLSMLVISRALLGLMNGNVGIIRTMVAEMVPQKELQPRAFSIMPLVWTIGSIFGPAFGGALARPAEKHPGLFGGSEFLRKWPFALPNIASAETLAAKKHHRDYGLVVGEALTSSCTSSRKKKSESHASDAERQSLLPPNTTRSATATAAKKSKPTWSEIFTPQSRLVLLAYALMSMHAMAFDSVLPVFLHSPEQQYEGNPDVKLPFKFTGGFGVGILGMFIQFLIFPWAAQTFGVLNCLKAVASVFPVIYLLTPFTVLLPVPWLRTVAIFCLMLGKLSASIFGFPCTTILLTNSASSLSVLGTLNGVGTSVSAVGRAVGPAIIGGAYSWGVKRGWGIVPWWVLGVFGMLSAVPVGWMGEENRLQDAQEVNDEEGGEEEGEGERGYGSVGGR</sequence>
<evidence type="ECO:0000256" key="5">
    <source>
        <dbReference type="ARBA" id="ARBA00023136"/>
    </source>
</evidence>
<feature type="transmembrane region" description="Helical" evidence="7">
    <location>
        <begin position="46"/>
        <end position="72"/>
    </location>
</feature>
<dbReference type="Gene3D" id="1.20.1250.20">
    <property type="entry name" value="MFS general substrate transporter like domains"/>
    <property type="match status" value="1"/>
</dbReference>
<feature type="transmembrane region" description="Helical" evidence="7">
    <location>
        <begin position="332"/>
        <end position="356"/>
    </location>
</feature>
<evidence type="ECO:0000259" key="8">
    <source>
        <dbReference type="PROSITE" id="PS50850"/>
    </source>
</evidence>
<keyword evidence="3 7" id="KW-0812">Transmembrane</keyword>
<accession>A0AAJ8E4I7</accession>
<feature type="transmembrane region" description="Helical" evidence="7">
    <location>
        <begin position="12"/>
        <end position="34"/>
    </location>
</feature>
<evidence type="ECO:0000256" key="6">
    <source>
        <dbReference type="SAM" id="MobiDB-lite"/>
    </source>
</evidence>
<reference evidence="9" key="1">
    <citation type="submission" date="2025-02" db="EMBL/GenBank/DDBJ databases">
        <authorList>
            <consortium name="NCBI Genome Project"/>
        </authorList>
    </citation>
    <scope>NUCLEOTIDE SEQUENCE</scope>
</reference>
<feature type="transmembrane region" description="Helical" evidence="7">
    <location>
        <begin position="403"/>
        <end position="422"/>
    </location>
</feature>
<dbReference type="InterPro" id="IPR011701">
    <property type="entry name" value="MFS"/>
</dbReference>
<evidence type="ECO:0000256" key="7">
    <source>
        <dbReference type="SAM" id="Phobius"/>
    </source>
</evidence>
<dbReference type="GeneID" id="4989963"/>
<dbReference type="InterPro" id="IPR020846">
    <property type="entry name" value="MFS_dom"/>
</dbReference>
<dbReference type="PANTHER" id="PTHR23504:SF8">
    <property type="entry name" value="TRANSPORTER, PUTATIVE (AFU_ORTHOLOGUE AFUA_1G03730)-RELATED"/>
    <property type="match status" value="1"/>
</dbReference>
<dbReference type="GO" id="GO:0016020">
    <property type="term" value="C:membrane"/>
    <property type="evidence" value="ECO:0007669"/>
    <property type="project" value="UniProtKB-SubCell"/>
</dbReference>
<evidence type="ECO:0000256" key="3">
    <source>
        <dbReference type="ARBA" id="ARBA00022692"/>
    </source>
</evidence>
<dbReference type="SUPFAM" id="SSF103473">
    <property type="entry name" value="MFS general substrate transporter"/>
    <property type="match status" value="1"/>
</dbReference>
<dbReference type="InterPro" id="IPR036259">
    <property type="entry name" value="MFS_trans_sf"/>
</dbReference>
<feature type="domain" description="Major facilitator superfamily (MFS) profile" evidence="8">
    <location>
        <begin position="1"/>
        <end position="427"/>
    </location>
</feature>
<evidence type="ECO:0000256" key="4">
    <source>
        <dbReference type="ARBA" id="ARBA00022989"/>
    </source>
</evidence>
<feature type="region of interest" description="Disordered" evidence="6">
    <location>
        <begin position="182"/>
        <end position="214"/>
    </location>
</feature>
<gene>
    <name evidence="9" type="ORF">An18g03990</name>
</gene>
<dbReference type="AlphaFoldDB" id="A0AAJ8E4I7"/>
<feature type="compositionally biased region" description="Acidic residues" evidence="6">
    <location>
        <begin position="433"/>
        <end position="445"/>
    </location>
</feature>
<feature type="transmembrane region" description="Helical" evidence="7">
    <location>
        <begin position="231"/>
        <end position="253"/>
    </location>
</feature>
<feature type="region of interest" description="Disordered" evidence="6">
    <location>
        <begin position="428"/>
        <end position="456"/>
    </location>
</feature>
<dbReference type="KEGG" id="ang:An18g03990"/>
<keyword evidence="4 7" id="KW-1133">Transmembrane helix</keyword>
<feature type="transmembrane region" description="Helical" evidence="7">
    <location>
        <begin position="104"/>
        <end position="127"/>
    </location>
</feature>
<evidence type="ECO:0000256" key="1">
    <source>
        <dbReference type="ARBA" id="ARBA00004141"/>
    </source>
</evidence>
<keyword evidence="5 7" id="KW-0472">Membrane</keyword>
<dbReference type="PANTHER" id="PTHR23504">
    <property type="entry name" value="MAJOR FACILITATOR SUPERFAMILY DOMAIN-CONTAINING PROTEIN 10"/>
    <property type="match status" value="1"/>
</dbReference>
<reference evidence="9" key="2">
    <citation type="submission" date="2025-08" db="UniProtKB">
        <authorList>
            <consortium name="RefSeq"/>
        </authorList>
    </citation>
    <scope>IDENTIFICATION</scope>
</reference>
<protein>
    <recommendedName>
        <fullName evidence="8">Major facilitator superfamily (MFS) profile domain-containing protein</fullName>
    </recommendedName>
</protein>